<dbReference type="Pfam" id="PF18480">
    <property type="entry name" value="DUF5615"/>
    <property type="match status" value="1"/>
</dbReference>
<name>L8JKL2_9BACT</name>
<dbReference type="STRING" id="1237149.C900_04998"/>
<dbReference type="RefSeq" id="WP_009582157.1">
    <property type="nucleotide sequence ID" value="NZ_AMZN01000072.1"/>
</dbReference>
<evidence type="ECO:0000313" key="3">
    <source>
        <dbReference type="EMBL" id="ELR69466.1"/>
    </source>
</evidence>
<evidence type="ECO:0000256" key="1">
    <source>
        <dbReference type="SAM" id="MobiDB-lite"/>
    </source>
</evidence>
<evidence type="ECO:0000259" key="2">
    <source>
        <dbReference type="Pfam" id="PF18480"/>
    </source>
</evidence>
<dbReference type="PATRIC" id="fig|1237149.3.peg.4466"/>
<proteinExistence type="predicted"/>
<sequence>MNFLCDVHIPKKLSKRLNELGFLSQHVNDILDKWYTKDSRISEYADANDLILITKDQDFRNSFLLNHKPRKPQLSPLSPHLSAPISTL</sequence>
<comment type="caution">
    <text evidence="3">The sequence shown here is derived from an EMBL/GenBank/DDBJ whole genome shotgun (WGS) entry which is preliminary data.</text>
</comment>
<protein>
    <recommendedName>
        <fullName evidence="2">DUF5615 domain-containing protein</fullName>
    </recommendedName>
</protein>
<dbReference type="Proteomes" id="UP000011135">
    <property type="component" value="Unassembled WGS sequence"/>
</dbReference>
<gene>
    <name evidence="3" type="ORF">C900_04998</name>
</gene>
<organism evidence="3 4">
    <name type="scientific">Fulvivirga imtechensis AK7</name>
    <dbReference type="NCBI Taxonomy" id="1237149"/>
    <lineage>
        <taxon>Bacteria</taxon>
        <taxon>Pseudomonadati</taxon>
        <taxon>Bacteroidota</taxon>
        <taxon>Cytophagia</taxon>
        <taxon>Cytophagales</taxon>
        <taxon>Fulvivirgaceae</taxon>
        <taxon>Fulvivirga</taxon>
    </lineage>
</organism>
<feature type="region of interest" description="Disordered" evidence="1">
    <location>
        <begin position="69"/>
        <end position="88"/>
    </location>
</feature>
<dbReference type="EMBL" id="AMZN01000072">
    <property type="protein sequence ID" value="ELR69466.1"/>
    <property type="molecule type" value="Genomic_DNA"/>
</dbReference>
<dbReference type="InterPro" id="IPR041049">
    <property type="entry name" value="DUF5615"/>
</dbReference>
<dbReference type="eggNOG" id="COG4634">
    <property type="taxonomic scope" value="Bacteria"/>
</dbReference>
<keyword evidence="4" id="KW-1185">Reference proteome</keyword>
<feature type="domain" description="DUF5615" evidence="2">
    <location>
        <begin position="1"/>
        <end position="70"/>
    </location>
</feature>
<dbReference type="AlphaFoldDB" id="L8JKL2"/>
<accession>L8JKL2</accession>
<reference evidence="3 4" key="1">
    <citation type="submission" date="2012-12" db="EMBL/GenBank/DDBJ databases">
        <title>Genome assembly of Fulvivirga imtechensis AK7.</title>
        <authorList>
            <person name="Nupur N."/>
            <person name="Khatri I."/>
            <person name="Kumar R."/>
            <person name="Subramanian S."/>
            <person name="Pinnaka A."/>
        </authorList>
    </citation>
    <scope>NUCLEOTIDE SEQUENCE [LARGE SCALE GENOMIC DNA]</scope>
    <source>
        <strain evidence="3 4">AK7</strain>
    </source>
</reference>
<evidence type="ECO:0000313" key="4">
    <source>
        <dbReference type="Proteomes" id="UP000011135"/>
    </source>
</evidence>